<evidence type="ECO:0000259" key="6">
    <source>
        <dbReference type="Pfam" id="PF08281"/>
    </source>
</evidence>
<evidence type="ECO:0000259" key="5">
    <source>
        <dbReference type="Pfam" id="PF04542"/>
    </source>
</evidence>
<feature type="domain" description="RNA polymerase sigma-70 region 2" evidence="5">
    <location>
        <begin position="24"/>
        <end position="90"/>
    </location>
</feature>
<dbReference type="InterPro" id="IPR014284">
    <property type="entry name" value="RNA_pol_sigma-70_dom"/>
</dbReference>
<dbReference type="SUPFAM" id="SSF88946">
    <property type="entry name" value="Sigma2 domain of RNA polymerase sigma factors"/>
    <property type="match status" value="1"/>
</dbReference>
<dbReference type="Gene3D" id="1.10.10.10">
    <property type="entry name" value="Winged helix-like DNA-binding domain superfamily/Winged helix DNA-binding domain"/>
    <property type="match status" value="1"/>
</dbReference>
<organism evidence="7 8">
    <name type="scientific">Duncaniella dubosii</name>
    <dbReference type="NCBI Taxonomy" id="2518971"/>
    <lineage>
        <taxon>Bacteria</taxon>
        <taxon>Pseudomonadati</taxon>
        <taxon>Bacteroidota</taxon>
        <taxon>Bacteroidia</taxon>
        <taxon>Bacteroidales</taxon>
        <taxon>Muribaculaceae</taxon>
        <taxon>Duncaniella</taxon>
    </lineage>
</organism>
<dbReference type="Pfam" id="PF04542">
    <property type="entry name" value="Sigma70_r2"/>
    <property type="match status" value="1"/>
</dbReference>
<dbReference type="Gene3D" id="1.10.1740.10">
    <property type="match status" value="1"/>
</dbReference>
<reference evidence="8" key="1">
    <citation type="submission" date="2019-02" db="EMBL/GenBank/DDBJ databases">
        <title>Isolation and identification of novel species under the genus Muribaculum.</title>
        <authorList>
            <person name="Miyake S."/>
            <person name="Ding Y."/>
            <person name="Low A."/>
            <person name="Soh M."/>
            <person name="Seedorf H."/>
        </authorList>
    </citation>
    <scope>NUCLEOTIDE SEQUENCE [LARGE SCALE GENOMIC DNA]</scope>
    <source>
        <strain evidence="8">H5</strain>
    </source>
</reference>
<proteinExistence type="inferred from homology"/>
<dbReference type="SUPFAM" id="SSF88659">
    <property type="entry name" value="Sigma3 and sigma4 domains of RNA polymerase sigma factors"/>
    <property type="match status" value="1"/>
</dbReference>
<dbReference type="InterPro" id="IPR039425">
    <property type="entry name" value="RNA_pol_sigma-70-like"/>
</dbReference>
<dbReference type="NCBIfam" id="TIGR02937">
    <property type="entry name" value="sigma70-ECF"/>
    <property type="match status" value="1"/>
</dbReference>
<dbReference type="GO" id="GO:0003677">
    <property type="term" value="F:DNA binding"/>
    <property type="evidence" value="ECO:0007669"/>
    <property type="project" value="InterPro"/>
</dbReference>
<sequence length="173" mass="20233">MHLTEQNHNKMNGPPITERDFARLVKEHSRIINKICYFYSSEKLPFDDLRQEIYVNIWQGLSQFRGESKMSTWIYRVAVNSALMAIRSSKVRPETVSIDLSALALTTEIDDAQKENLQMLYDLINRLEDIEKAIILLWLDEYSYDEIADTIGLKRNTVATKIHRIKDKLSKQI</sequence>
<keyword evidence="3" id="KW-0731">Sigma factor</keyword>
<dbReference type="Proteomes" id="UP000297149">
    <property type="component" value="Chromosome"/>
</dbReference>
<dbReference type="Pfam" id="PF08281">
    <property type="entry name" value="Sigma70_r4_2"/>
    <property type="match status" value="1"/>
</dbReference>
<dbReference type="InterPro" id="IPR007627">
    <property type="entry name" value="RNA_pol_sigma70_r2"/>
</dbReference>
<dbReference type="AlphaFoldDB" id="A0A4P7W184"/>
<protein>
    <submittedName>
        <fullName evidence="7">Sigma-70 family RNA polymerase sigma factor</fullName>
    </submittedName>
</protein>
<dbReference type="PANTHER" id="PTHR43133">
    <property type="entry name" value="RNA POLYMERASE ECF-TYPE SIGMA FACTO"/>
    <property type="match status" value="1"/>
</dbReference>
<evidence type="ECO:0000313" key="8">
    <source>
        <dbReference type="Proteomes" id="UP000297149"/>
    </source>
</evidence>
<dbReference type="GO" id="GO:0016987">
    <property type="term" value="F:sigma factor activity"/>
    <property type="evidence" value="ECO:0007669"/>
    <property type="project" value="UniProtKB-KW"/>
</dbReference>
<dbReference type="InterPro" id="IPR013249">
    <property type="entry name" value="RNA_pol_sigma70_r4_t2"/>
</dbReference>
<comment type="similarity">
    <text evidence="1">Belongs to the sigma-70 factor family. ECF subfamily.</text>
</comment>
<evidence type="ECO:0000256" key="1">
    <source>
        <dbReference type="ARBA" id="ARBA00010641"/>
    </source>
</evidence>
<evidence type="ECO:0000313" key="7">
    <source>
        <dbReference type="EMBL" id="QCD41100.1"/>
    </source>
</evidence>
<dbReference type="InterPro" id="IPR036388">
    <property type="entry name" value="WH-like_DNA-bd_sf"/>
</dbReference>
<keyword evidence="2" id="KW-0805">Transcription regulation</keyword>
<dbReference type="InterPro" id="IPR013324">
    <property type="entry name" value="RNA_pol_sigma_r3/r4-like"/>
</dbReference>
<accession>A0A4P7W184</accession>
<dbReference type="KEGG" id="ddb:E7747_01530"/>
<dbReference type="InterPro" id="IPR013325">
    <property type="entry name" value="RNA_pol_sigma_r2"/>
</dbReference>
<dbReference type="PANTHER" id="PTHR43133:SF45">
    <property type="entry name" value="RNA POLYMERASE ECF-TYPE SIGMA FACTOR"/>
    <property type="match status" value="1"/>
</dbReference>
<dbReference type="EMBL" id="CP039396">
    <property type="protein sequence ID" value="QCD41100.1"/>
    <property type="molecule type" value="Genomic_DNA"/>
</dbReference>
<feature type="domain" description="RNA polymerase sigma factor 70 region 4 type 2" evidence="6">
    <location>
        <begin position="118"/>
        <end position="169"/>
    </location>
</feature>
<name>A0A4P7W184_9BACT</name>
<gene>
    <name evidence="7" type="ORF">E7747_01530</name>
</gene>
<evidence type="ECO:0000256" key="3">
    <source>
        <dbReference type="ARBA" id="ARBA00023082"/>
    </source>
</evidence>
<evidence type="ECO:0000256" key="4">
    <source>
        <dbReference type="ARBA" id="ARBA00023163"/>
    </source>
</evidence>
<keyword evidence="8" id="KW-1185">Reference proteome</keyword>
<keyword evidence="4" id="KW-0804">Transcription</keyword>
<dbReference type="GO" id="GO:0006352">
    <property type="term" value="P:DNA-templated transcription initiation"/>
    <property type="evidence" value="ECO:0007669"/>
    <property type="project" value="InterPro"/>
</dbReference>
<evidence type="ECO:0000256" key="2">
    <source>
        <dbReference type="ARBA" id="ARBA00023015"/>
    </source>
</evidence>